<evidence type="ECO:0000313" key="3">
    <source>
        <dbReference type="EMBL" id="KAB0680920.1"/>
    </source>
</evidence>
<feature type="chain" id="PRO_5030792878" evidence="2">
    <location>
        <begin position="25"/>
        <end position="109"/>
    </location>
</feature>
<evidence type="ECO:0000256" key="1">
    <source>
        <dbReference type="SAM" id="MobiDB-lite"/>
    </source>
</evidence>
<keyword evidence="4" id="KW-1185">Reference proteome</keyword>
<feature type="region of interest" description="Disordered" evidence="1">
    <location>
        <begin position="25"/>
        <end position="109"/>
    </location>
</feature>
<proteinExistence type="predicted"/>
<feature type="signal peptide" evidence="2">
    <location>
        <begin position="1"/>
        <end position="24"/>
    </location>
</feature>
<feature type="compositionally biased region" description="Polar residues" evidence="1">
    <location>
        <begin position="80"/>
        <end position="102"/>
    </location>
</feature>
<sequence length="109" mass="12117">MPSHRFAFIAPVLLPFLLASPVSAQTYDDGSSASQPIVREDPDTSAATAKTRKRIRAEEAKRREGVRFTDPRATRREQSYRSGRLTSEAGTYSLPVPSNDNRSVLVPQR</sequence>
<dbReference type="AlphaFoldDB" id="A0A7V7PR31"/>
<reference evidence="3 4" key="1">
    <citation type="submission" date="2019-09" db="EMBL/GenBank/DDBJ databases">
        <title>YIM 132180 draft genome.</title>
        <authorList>
            <person name="Zhang K."/>
        </authorList>
    </citation>
    <scope>NUCLEOTIDE SEQUENCE [LARGE SCALE GENOMIC DNA]</scope>
    <source>
        <strain evidence="3 4">YIM 132180</strain>
    </source>
</reference>
<evidence type="ECO:0000256" key="2">
    <source>
        <dbReference type="SAM" id="SignalP"/>
    </source>
</evidence>
<dbReference type="RefSeq" id="WP_150969097.1">
    <property type="nucleotide sequence ID" value="NZ_VZDO01000004.1"/>
</dbReference>
<dbReference type="EMBL" id="VZDO01000004">
    <property type="protein sequence ID" value="KAB0680920.1"/>
    <property type="molecule type" value="Genomic_DNA"/>
</dbReference>
<gene>
    <name evidence="3" type="ORF">F6X38_08040</name>
</gene>
<accession>A0A7V7PR31</accession>
<evidence type="ECO:0000313" key="4">
    <source>
        <dbReference type="Proteomes" id="UP000432089"/>
    </source>
</evidence>
<comment type="caution">
    <text evidence="3">The sequence shown here is derived from an EMBL/GenBank/DDBJ whole genome shotgun (WGS) entry which is preliminary data.</text>
</comment>
<feature type="compositionally biased region" description="Polar residues" evidence="1">
    <location>
        <begin position="25"/>
        <end position="35"/>
    </location>
</feature>
<feature type="compositionally biased region" description="Basic and acidic residues" evidence="1">
    <location>
        <begin position="56"/>
        <end position="79"/>
    </location>
</feature>
<dbReference type="Proteomes" id="UP000432089">
    <property type="component" value="Unassembled WGS sequence"/>
</dbReference>
<protein>
    <submittedName>
        <fullName evidence="3">Uncharacterized protein</fullName>
    </submittedName>
</protein>
<organism evidence="3 4">
    <name type="scientific">Plantimonas leprariae</name>
    <dbReference type="NCBI Taxonomy" id="2615207"/>
    <lineage>
        <taxon>Bacteria</taxon>
        <taxon>Pseudomonadati</taxon>
        <taxon>Pseudomonadota</taxon>
        <taxon>Alphaproteobacteria</taxon>
        <taxon>Hyphomicrobiales</taxon>
        <taxon>Aurantimonadaceae</taxon>
        <taxon>Plantimonas</taxon>
    </lineage>
</organism>
<keyword evidence="2" id="KW-0732">Signal</keyword>
<name>A0A7V7PR31_9HYPH</name>